<organism evidence="12 13">
    <name type="scientific">Natronospira bacteriovora</name>
    <dbReference type="NCBI Taxonomy" id="3069753"/>
    <lineage>
        <taxon>Bacteria</taxon>
        <taxon>Pseudomonadati</taxon>
        <taxon>Pseudomonadota</taxon>
        <taxon>Gammaproteobacteria</taxon>
        <taxon>Natronospirales</taxon>
        <taxon>Natronospiraceae</taxon>
        <taxon>Natronospira</taxon>
    </lineage>
</organism>
<keyword evidence="8" id="KW-0862">Zinc</keyword>
<evidence type="ECO:0000256" key="1">
    <source>
        <dbReference type="ARBA" id="ARBA00005079"/>
    </source>
</evidence>
<dbReference type="RefSeq" id="WP_306727256.1">
    <property type="nucleotide sequence ID" value="NZ_JAVDDT010000001.1"/>
</dbReference>
<dbReference type="EC" id="4.1.1.45" evidence="4"/>
<keyword evidence="7" id="KW-0210">Decarboxylase</keyword>
<comment type="caution">
    <text evidence="12">The sequence shown here is derived from an EMBL/GenBank/DDBJ whole genome shotgun (WGS) entry which is preliminary data.</text>
</comment>
<evidence type="ECO:0000256" key="3">
    <source>
        <dbReference type="ARBA" id="ARBA00011245"/>
    </source>
</evidence>
<evidence type="ECO:0000256" key="7">
    <source>
        <dbReference type="ARBA" id="ARBA00022793"/>
    </source>
</evidence>
<keyword evidence="13" id="KW-1185">Reference proteome</keyword>
<dbReference type="PANTHER" id="PTHR21240:SF27">
    <property type="entry name" value="2-AMINO-3-CARBOXYMUCONATE-6-SEMIALDEHYDE DECARBOXYLASE"/>
    <property type="match status" value="1"/>
</dbReference>
<accession>A0ABU0W433</accession>
<evidence type="ECO:0000313" key="13">
    <source>
        <dbReference type="Proteomes" id="UP001239019"/>
    </source>
</evidence>
<evidence type="ECO:0000256" key="8">
    <source>
        <dbReference type="ARBA" id="ARBA00022833"/>
    </source>
</evidence>
<dbReference type="Proteomes" id="UP001239019">
    <property type="component" value="Unassembled WGS sequence"/>
</dbReference>
<comment type="pathway">
    <text evidence="1">Secondary metabolite metabolism; quinolate metabolism.</text>
</comment>
<reference evidence="12 13" key="1">
    <citation type="submission" date="2023-08" db="EMBL/GenBank/DDBJ databases">
        <title>Whole-genome sequencing of halo(alkali)philic microorganisms from hypersaline lakes.</title>
        <authorList>
            <person name="Sorokin D.Y."/>
            <person name="Abbas B."/>
            <person name="Merkel A.Y."/>
        </authorList>
    </citation>
    <scope>NUCLEOTIDE SEQUENCE [LARGE SCALE GENOMIC DNA]</scope>
    <source>
        <strain evidence="12 13">AB-CW4</strain>
    </source>
</reference>
<dbReference type="Pfam" id="PF04909">
    <property type="entry name" value="Amidohydro_2"/>
    <property type="match status" value="1"/>
</dbReference>
<evidence type="ECO:0000313" key="12">
    <source>
        <dbReference type="EMBL" id="MDQ2068780.1"/>
    </source>
</evidence>
<evidence type="ECO:0000256" key="2">
    <source>
        <dbReference type="ARBA" id="ARBA00005871"/>
    </source>
</evidence>
<dbReference type="Gene3D" id="3.20.20.140">
    <property type="entry name" value="Metal-dependent hydrolases"/>
    <property type="match status" value="1"/>
</dbReference>
<keyword evidence="6" id="KW-0479">Metal-binding</keyword>
<evidence type="ECO:0000256" key="9">
    <source>
        <dbReference type="ARBA" id="ARBA00023239"/>
    </source>
</evidence>
<name>A0ABU0W433_9GAMM</name>
<dbReference type="InterPro" id="IPR032465">
    <property type="entry name" value="ACMSD"/>
</dbReference>
<dbReference type="InterPro" id="IPR006680">
    <property type="entry name" value="Amidohydro-rel"/>
</dbReference>
<dbReference type="InterPro" id="IPR032466">
    <property type="entry name" value="Metal_Hydrolase"/>
</dbReference>
<evidence type="ECO:0000256" key="10">
    <source>
        <dbReference type="ARBA" id="ARBA00031120"/>
    </source>
</evidence>
<evidence type="ECO:0000259" key="11">
    <source>
        <dbReference type="Pfam" id="PF04909"/>
    </source>
</evidence>
<evidence type="ECO:0000256" key="6">
    <source>
        <dbReference type="ARBA" id="ARBA00022723"/>
    </source>
</evidence>
<dbReference type="SUPFAM" id="SSF51556">
    <property type="entry name" value="Metallo-dependent hydrolases"/>
    <property type="match status" value="1"/>
</dbReference>
<proteinExistence type="inferred from homology"/>
<keyword evidence="9" id="KW-0456">Lyase</keyword>
<evidence type="ECO:0000256" key="4">
    <source>
        <dbReference type="ARBA" id="ARBA00012365"/>
    </source>
</evidence>
<gene>
    <name evidence="12" type="ORF">RBH19_02690</name>
</gene>
<dbReference type="EMBL" id="JAVDDT010000001">
    <property type="protein sequence ID" value="MDQ2068780.1"/>
    <property type="molecule type" value="Genomic_DNA"/>
</dbReference>
<sequence>MTRSLKIDIHTHILPPDWPNLKERYGYGGFIQLEDCGPGCKQMVKDGEKFRKIEANCWDAQARLHDCAEHGVDVQVLSTVPVMFSYWAKPEHTLDLSRLLNDHIATVVAEQPKRFIGLGTLPMQAPDLAVKELERCVRELGLAGIQIGSHINDWNLNESALDEIWAACEELGASVFVHPWDMMGSDSMKRYWLPWLVGMPAETTRAICSMVFGGVFERFPNLRVAFAHGGGSFLPSIGRIEHGFNVRPDLCAIDNEVNPRDYLERLYFDSLVHEPKVLQLMLDMVGPERIALGTDYPFPLGELEPGKLIDSMGLPLDTRDRLLHGTALEWLNLDKDRFL</sequence>
<evidence type="ECO:0000256" key="5">
    <source>
        <dbReference type="ARBA" id="ARBA00021214"/>
    </source>
</evidence>
<comment type="similarity">
    <text evidence="2">Belongs to the metallo-dependent hydrolases superfamily. ACMSD family.</text>
</comment>
<dbReference type="PANTHER" id="PTHR21240">
    <property type="entry name" value="2-AMINO-3-CARBOXYLMUCONATE-6-SEMIALDEHYDE DECARBOXYLASE"/>
    <property type="match status" value="1"/>
</dbReference>
<protein>
    <recommendedName>
        <fullName evidence="5">2-amino-3-carboxymuconate-6-semialdehyde decarboxylase</fullName>
        <ecNumber evidence="4">4.1.1.45</ecNumber>
    </recommendedName>
    <alternativeName>
        <fullName evidence="10">Picolinate carboxylase</fullName>
    </alternativeName>
</protein>
<feature type="domain" description="Amidohydrolase-related" evidence="11">
    <location>
        <begin position="7"/>
        <end position="333"/>
    </location>
</feature>
<comment type="subunit">
    <text evidence="3">Monomer.</text>
</comment>